<dbReference type="Gene3D" id="2.40.420.20">
    <property type="match status" value="1"/>
</dbReference>
<dbReference type="Pfam" id="PF25975">
    <property type="entry name" value="CzcB_C"/>
    <property type="match status" value="1"/>
</dbReference>
<dbReference type="InterPro" id="IPR058792">
    <property type="entry name" value="Beta-barrel_RND_2"/>
</dbReference>
<dbReference type="EMBL" id="SJPS01000001">
    <property type="protein sequence ID" value="TWU29329.1"/>
    <property type="molecule type" value="Genomic_DNA"/>
</dbReference>
<evidence type="ECO:0000259" key="9">
    <source>
        <dbReference type="Pfam" id="PF25975"/>
    </source>
</evidence>
<dbReference type="GO" id="GO:0030313">
    <property type="term" value="C:cell envelope"/>
    <property type="evidence" value="ECO:0007669"/>
    <property type="project" value="TreeGrafter"/>
</dbReference>
<keyword evidence="4" id="KW-0105">Cadmium resistance</keyword>
<dbReference type="InterPro" id="IPR058647">
    <property type="entry name" value="BSH_CzcB-like"/>
</dbReference>
<dbReference type="GO" id="GO:0015679">
    <property type="term" value="P:plasma membrane copper ion transport"/>
    <property type="evidence" value="ECO:0007669"/>
    <property type="project" value="TreeGrafter"/>
</dbReference>
<dbReference type="InterPro" id="IPR058649">
    <property type="entry name" value="CzcB_C"/>
</dbReference>
<name>A0A5C6D395_9BACT</name>
<evidence type="ECO:0000256" key="4">
    <source>
        <dbReference type="ARBA" id="ARBA00043263"/>
    </source>
</evidence>
<evidence type="ECO:0000256" key="3">
    <source>
        <dbReference type="ARBA" id="ARBA00022833"/>
    </source>
</evidence>
<sequence length="482" mass="52258">MNRTKLLSGLVVLSAVLITAWLLRQFWPVLAESEPPEELLPAETIPIVRLSQEKQVAAGIRAQAVRRENLPLLRTLPARFAYDETRHVAVRAATDGVLEEVLVKPGDIVTTGQTIAVLRSPAVGAARSEVLTRTAEHQLAKTARDRHLRIYHGVENLAASIEKGEPIESIEEQLSEATLGSYGGKLLTKYSKAILATRLAQSASSVRDSGALSGRVHHERQSELQQARAEIEAALDQSLFETHQAYKQAEAAEQAAERSLIVARQQLVTLLGTNQRLELTPVANSKETDLARLAVRSPISGTVERKIYSKTERVSAGSELFTVADTSQLWVIADVRNRDWSAIQVQAGDPVTVTTPATEDERLSATIYFVGREVDPASGAIPIVATIYNNSGKYRPGLFARVEVPIGNIPDSLVVHDSAVIDLGGEQSVFVEENGGYRPIKVEIGSRSGDLVEILAGLTEGQQVVVAGAFVLKSELLLEGEE</sequence>
<dbReference type="OrthoDB" id="9806939at2"/>
<dbReference type="Pfam" id="PF25954">
    <property type="entry name" value="Beta-barrel_RND_2"/>
    <property type="match status" value="1"/>
</dbReference>
<keyword evidence="2" id="KW-0813">Transport</keyword>
<feature type="domain" description="CzcB-like C-terminal circularly permuted SH3-like" evidence="9">
    <location>
        <begin position="414"/>
        <end position="473"/>
    </location>
</feature>
<dbReference type="InterPro" id="IPR011053">
    <property type="entry name" value="Single_hybrid_motif"/>
</dbReference>
<dbReference type="GO" id="GO:0046686">
    <property type="term" value="P:response to cadmium ion"/>
    <property type="evidence" value="ECO:0007669"/>
    <property type="project" value="UniProtKB-KW"/>
</dbReference>
<dbReference type="InterPro" id="IPR051909">
    <property type="entry name" value="MFP_Cation_Efflux"/>
</dbReference>
<dbReference type="GO" id="GO:0016020">
    <property type="term" value="C:membrane"/>
    <property type="evidence" value="ECO:0007669"/>
    <property type="project" value="InterPro"/>
</dbReference>
<keyword evidence="11" id="KW-1185">Reference proteome</keyword>
<organism evidence="10 11">
    <name type="scientific">Bythopirellula polymerisocia</name>
    <dbReference type="NCBI Taxonomy" id="2528003"/>
    <lineage>
        <taxon>Bacteria</taxon>
        <taxon>Pseudomonadati</taxon>
        <taxon>Planctomycetota</taxon>
        <taxon>Planctomycetia</taxon>
        <taxon>Pirellulales</taxon>
        <taxon>Lacipirellulaceae</taxon>
        <taxon>Bythopirellula</taxon>
    </lineage>
</organism>
<dbReference type="PANTHER" id="PTHR30097">
    <property type="entry name" value="CATION EFFLUX SYSTEM PROTEIN CUSB"/>
    <property type="match status" value="1"/>
</dbReference>
<comment type="similarity">
    <text evidence="1">Belongs to the membrane fusion protein (MFP) (TC 8.A.1) family.</text>
</comment>
<feature type="domain" description="CzcB-like barrel-sandwich hybrid" evidence="8">
    <location>
        <begin position="87"/>
        <end position="325"/>
    </location>
</feature>
<feature type="domain" description="CusB-like beta-barrel" evidence="7">
    <location>
        <begin position="328"/>
        <end position="403"/>
    </location>
</feature>
<dbReference type="SUPFAM" id="SSF51230">
    <property type="entry name" value="Single hybrid motif"/>
    <property type="match status" value="1"/>
</dbReference>
<dbReference type="SUPFAM" id="SSF111369">
    <property type="entry name" value="HlyD-like secretion proteins"/>
    <property type="match status" value="1"/>
</dbReference>
<evidence type="ECO:0000256" key="1">
    <source>
        <dbReference type="ARBA" id="ARBA00009477"/>
    </source>
</evidence>
<dbReference type="FunFam" id="2.40.30.170:FF:000010">
    <property type="entry name" value="Efflux RND transporter periplasmic adaptor subunit"/>
    <property type="match status" value="1"/>
</dbReference>
<reference evidence="10 11" key="1">
    <citation type="submission" date="2019-02" db="EMBL/GenBank/DDBJ databases">
        <title>Deep-cultivation of Planctomycetes and their phenomic and genomic characterization uncovers novel biology.</title>
        <authorList>
            <person name="Wiegand S."/>
            <person name="Jogler M."/>
            <person name="Boedeker C."/>
            <person name="Pinto D."/>
            <person name="Vollmers J."/>
            <person name="Rivas-Marin E."/>
            <person name="Kohn T."/>
            <person name="Peeters S.H."/>
            <person name="Heuer A."/>
            <person name="Rast P."/>
            <person name="Oberbeckmann S."/>
            <person name="Bunk B."/>
            <person name="Jeske O."/>
            <person name="Meyerdierks A."/>
            <person name="Storesund J.E."/>
            <person name="Kallscheuer N."/>
            <person name="Luecker S."/>
            <person name="Lage O.M."/>
            <person name="Pohl T."/>
            <person name="Merkel B.J."/>
            <person name="Hornburger P."/>
            <person name="Mueller R.-W."/>
            <person name="Bruemmer F."/>
            <person name="Labrenz M."/>
            <person name="Spormann A.M."/>
            <person name="Op Den Camp H."/>
            <person name="Overmann J."/>
            <person name="Amann R."/>
            <person name="Jetten M.S.M."/>
            <person name="Mascher T."/>
            <person name="Medema M.H."/>
            <person name="Devos D.P."/>
            <person name="Kaster A.-K."/>
            <person name="Ovreas L."/>
            <person name="Rohde M."/>
            <person name="Galperin M.Y."/>
            <person name="Jogler C."/>
        </authorList>
    </citation>
    <scope>NUCLEOTIDE SEQUENCE [LARGE SCALE GENOMIC DNA]</scope>
    <source>
        <strain evidence="10 11">Pla144</strain>
    </source>
</reference>
<keyword evidence="3" id="KW-0862">Zinc</keyword>
<dbReference type="GO" id="GO:0060003">
    <property type="term" value="P:copper ion export"/>
    <property type="evidence" value="ECO:0007669"/>
    <property type="project" value="TreeGrafter"/>
</dbReference>
<evidence type="ECO:0000259" key="8">
    <source>
        <dbReference type="Pfam" id="PF25973"/>
    </source>
</evidence>
<dbReference type="NCBIfam" id="TIGR01730">
    <property type="entry name" value="RND_mfp"/>
    <property type="match status" value="1"/>
</dbReference>
<evidence type="ECO:0000313" key="10">
    <source>
        <dbReference type="EMBL" id="TWU29329.1"/>
    </source>
</evidence>
<accession>A0A5C6D395</accession>
<dbReference type="RefSeq" id="WP_146447372.1">
    <property type="nucleotide sequence ID" value="NZ_SJPS01000001.1"/>
</dbReference>
<keyword evidence="6" id="KW-0175">Coiled coil</keyword>
<proteinExistence type="inferred from homology"/>
<dbReference type="InterPro" id="IPR006143">
    <property type="entry name" value="RND_pump_MFP"/>
</dbReference>
<comment type="caution">
    <text evidence="10">The sequence shown here is derived from an EMBL/GenBank/DDBJ whole genome shotgun (WGS) entry which is preliminary data.</text>
</comment>
<evidence type="ECO:0000313" key="11">
    <source>
        <dbReference type="Proteomes" id="UP000318437"/>
    </source>
</evidence>
<dbReference type="Gene3D" id="2.40.50.100">
    <property type="match status" value="1"/>
</dbReference>
<dbReference type="PANTHER" id="PTHR30097:SF4">
    <property type="entry name" value="SLR6042 PROTEIN"/>
    <property type="match status" value="1"/>
</dbReference>
<dbReference type="Pfam" id="PF25973">
    <property type="entry name" value="BSH_CzcB"/>
    <property type="match status" value="1"/>
</dbReference>
<comment type="function">
    <text evidence="5">CzcA and CzcB together would act in zinc efflux nearly as effectively as the complete czc efflux system (CzcABC). The CzcB protein is thought to funnel zinc cations to the CzcA transport protein.</text>
</comment>
<dbReference type="FunFam" id="2.40.420.20:FF:000006">
    <property type="entry name" value="RND family efflux transporter MFP subunit"/>
    <property type="match status" value="1"/>
</dbReference>
<evidence type="ECO:0000259" key="7">
    <source>
        <dbReference type="Pfam" id="PF25954"/>
    </source>
</evidence>
<dbReference type="GO" id="GO:0022857">
    <property type="term" value="F:transmembrane transporter activity"/>
    <property type="evidence" value="ECO:0007669"/>
    <property type="project" value="InterPro"/>
</dbReference>
<dbReference type="AlphaFoldDB" id="A0A5C6D395"/>
<feature type="coiled-coil region" evidence="6">
    <location>
        <begin position="217"/>
        <end position="266"/>
    </location>
</feature>
<protein>
    <submittedName>
        <fullName evidence="10">Cobalt-zinc-cadmium resistance protein CzcB</fullName>
    </submittedName>
</protein>
<evidence type="ECO:0000256" key="5">
    <source>
        <dbReference type="ARBA" id="ARBA00058766"/>
    </source>
</evidence>
<gene>
    <name evidence="10" type="primary">czcB</name>
    <name evidence="10" type="ORF">Pla144_01050</name>
</gene>
<dbReference type="Proteomes" id="UP000318437">
    <property type="component" value="Unassembled WGS sequence"/>
</dbReference>
<evidence type="ECO:0000256" key="2">
    <source>
        <dbReference type="ARBA" id="ARBA00022448"/>
    </source>
</evidence>
<dbReference type="Gene3D" id="2.40.30.170">
    <property type="match status" value="1"/>
</dbReference>
<evidence type="ECO:0000256" key="6">
    <source>
        <dbReference type="SAM" id="Coils"/>
    </source>
</evidence>